<keyword evidence="1" id="KW-1133">Transmembrane helix</keyword>
<keyword evidence="1" id="KW-0472">Membrane</keyword>
<proteinExistence type="predicted"/>
<keyword evidence="1" id="KW-0812">Transmembrane</keyword>
<reference evidence="2 3" key="1">
    <citation type="submission" date="2023-09" db="EMBL/GenBank/DDBJ databases">
        <authorList>
            <person name="Wang M."/>
        </authorList>
    </citation>
    <scope>NUCLEOTIDE SEQUENCE [LARGE SCALE GENOMIC DNA]</scope>
    <source>
        <strain evidence="2">GT-2023</strain>
        <tissue evidence="2">Liver</tissue>
    </source>
</reference>
<accession>A0ABR3MW39</accession>
<evidence type="ECO:0000313" key="3">
    <source>
        <dbReference type="Proteomes" id="UP001558613"/>
    </source>
</evidence>
<dbReference type="Proteomes" id="UP001558613">
    <property type="component" value="Unassembled WGS sequence"/>
</dbReference>
<protein>
    <submittedName>
        <fullName evidence="2">Uncharacterized protein</fullName>
    </submittedName>
</protein>
<gene>
    <name evidence="2" type="ORF">QQF64_034200</name>
</gene>
<keyword evidence="3" id="KW-1185">Reference proteome</keyword>
<evidence type="ECO:0000256" key="1">
    <source>
        <dbReference type="SAM" id="Phobius"/>
    </source>
</evidence>
<dbReference type="EMBL" id="JAYMGO010000009">
    <property type="protein sequence ID" value="KAL1268837.1"/>
    <property type="molecule type" value="Genomic_DNA"/>
</dbReference>
<sequence length="124" mass="13641">MPQPEVVSPGPASGIVLREQPGLLITNCKTYTQRVYIRFDPRDVARAHYTPSAAPSTWAGGRWTREILTHAQADVNHMLLQLQKMTVTQAELSGYNRRPKRFLGALLGAAAAVGTLFNIGMNTH</sequence>
<feature type="transmembrane region" description="Helical" evidence="1">
    <location>
        <begin position="102"/>
        <end position="121"/>
    </location>
</feature>
<comment type="caution">
    <text evidence="2">The sequence shown here is derived from an EMBL/GenBank/DDBJ whole genome shotgun (WGS) entry which is preliminary data.</text>
</comment>
<organism evidence="2 3">
    <name type="scientific">Cirrhinus molitorella</name>
    <name type="common">mud carp</name>
    <dbReference type="NCBI Taxonomy" id="172907"/>
    <lineage>
        <taxon>Eukaryota</taxon>
        <taxon>Metazoa</taxon>
        <taxon>Chordata</taxon>
        <taxon>Craniata</taxon>
        <taxon>Vertebrata</taxon>
        <taxon>Euteleostomi</taxon>
        <taxon>Actinopterygii</taxon>
        <taxon>Neopterygii</taxon>
        <taxon>Teleostei</taxon>
        <taxon>Ostariophysi</taxon>
        <taxon>Cypriniformes</taxon>
        <taxon>Cyprinidae</taxon>
        <taxon>Labeoninae</taxon>
        <taxon>Labeonini</taxon>
        <taxon>Cirrhinus</taxon>
    </lineage>
</organism>
<name>A0ABR3MW39_9TELE</name>
<evidence type="ECO:0000313" key="2">
    <source>
        <dbReference type="EMBL" id="KAL1268837.1"/>
    </source>
</evidence>